<dbReference type="EMBL" id="BNAY01000010">
    <property type="protein sequence ID" value="GHH32294.1"/>
    <property type="molecule type" value="Genomic_DNA"/>
</dbReference>
<proteinExistence type="predicted"/>
<accession>A0ABQ3M3J6</accession>
<protein>
    <submittedName>
        <fullName evidence="1">Uncharacterized protein</fullName>
    </submittedName>
</protein>
<name>A0ABQ3M3J6_9PSEU</name>
<evidence type="ECO:0000313" key="2">
    <source>
        <dbReference type="Proteomes" id="UP000635387"/>
    </source>
</evidence>
<keyword evidence="2" id="KW-1185">Reference proteome</keyword>
<comment type="caution">
    <text evidence="1">The sequence shown here is derived from an EMBL/GenBank/DDBJ whole genome shotgun (WGS) entry which is preliminary data.</text>
</comment>
<organism evidence="1 2">
    <name type="scientific">Amycolatopsis oliviviridis</name>
    <dbReference type="NCBI Taxonomy" id="1471590"/>
    <lineage>
        <taxon>Bacteria</taxon>
        <taxon>Bacillati</taxon>
        <taxon>Actinomycetota</taxon>
        <taxon>Actinomycetes</taxon>
        <taxon>Pseudonocardiales</taxon>
        <taxon>Pseudonocardiaceae</taxon>
        <taxon>Amycolatopsis</taxon>
    </lineage>
</organism>
<dbReference type="RefSeq" id="WP_191258619.1">
    <property type="nucleotide sequence ID" value="NZ_BNAY01000010.1"/>
</dbReference>
<sequence length="254" mass="26995">MLTAWDGYARLDWLPAFGRLQVTLLTAEPTVFRRLHSGLACAFVEDDRTGPPAFVELTLATGITGDVPVLLGDRLAALASSFVRDGGGSGSVRLDLLELEEIAETWAPYRDRVLAPEPDPPAVSAGSWARDLWTWIGGGELREAVGALASAGEGFRDGGEVAWHAFTIPEAMAATAGVDAELAWAVYEQLGERGIVVRAHAVGEVSLLAGLDDGSGTWAPFEPDGEEGVLLAELPLGDLSSEPALRFRTDTEER</sequence>
<gene>
    <name evidence="1" type="ORF">GCM10017790_69190</name>
</gene>
<evidence type="ECO:0000313" key="1">
    <source>
        <dbReference type="EMBL" id="GHH32294.1"/>
    </source>
</evidence>
<reference evidence="2" key="1">
    <citation type="journal article" date="2019" name="Int. J. Syst. Evol. Microbiol.">
        <title>The Global Catalogue of Microorganisms (GCM) 10K type strain sequencing project: providing services to taxonomists for standard genome sequencing and annotation.</title>
        <authorList>
            <consortium name="The Broad Institute Genomics Platform"/>
            <consortium name="The Broad Institute Genome Sequencing Center for Infectious Disease"/>
            <person name="Wu L."/>
            <person name="Ma J."/>
        </authorList>
    </citation>
    <scope>NUCLEOTIDE SEQUENCE [LARGE SCALE GENOMIC DNA]</scope>
    <source>
        <strain evidence="2">CGMCC 4.7683</strain>
    </source>
</reference>
<dbReference type="Proteomes" id="UP000635387">
    <property type="component" value="Unassembled WGS sequence"/>
</dbReference>